<proteinExistence type="predicted"/>
<accession>A0A182TDF7</accession>
<keyword evidence="2" id="KW-1185">Reference proteome</keyword>
<evidence type="ECO:0000313" key="1">
    <source>
        <dbReference type="EnsemblMetazoa" id="AMEC000322-PA"/>
    </source>
</evidence>
<dbReference type="EnsemblMetazoa" id="AMEC000322-RA">
    <property type="protein sequence ID" value="AMEC000322-PA"/>
    <property type="gene ID" value="AMEC000322"/>
</dbReference>
<dbReference type="Proteomes" id="UP000075902">
    <property type="component" value="Unassembled WGS sequence"/>
</dbReference>
<evidence type="ECO:0000313" key="2">
    <source>
        <dbReference type="Proteomes" id="UP000075902"/>
    </source>
</evidence>
<dbReference type="AlphaFoldDB" id="A0A182TDF7"/>
<sequence>MRIVCHDFITINQPESGGQKLMNVTLTGPQHQRMNGARPLCCDSVANLIANRQTVPGAATLMCVSLGPHEQPNLSVPTFPTTATKVAAQSGVPGVSGRLRVV</sequence>
<reference evidence="2" key="1">
    <citation type="submission" date="2014-01" db="EMBL/GenBank/DDBJ databases">
        <title>The Genome Sequence of Anopheles melas CM1001059_A (V2).</title>
        <authorList>
            <consortium name="The Broad Institute Genomics Platform"/>
            <person name="Neafsey D.E."/>
            <person name="Besansky N."/>
            <person name="Howell P."/>
            <person name="Walton C."/>
            <person name="Young S.K."/>
            <person name="Zeng Q."/>
            <person name="Gargeya S."/>
            <person name="Fitzgerald M."/>
            <person name="Haas B."/>
            <person name="Abouelleil A."/>
            <person name="Allen A.W."/>
            <person name="Alvarado L."/>
            <person name="Arachchi H.M."/>
            <person name="Berlin A.M."/>
            <person name="Chapman S.B."/>
            <person name="Gainer-Dewar J."/>
            <person name="Goldberg J."/>
            <person name="Griggs A."/>
            <person name="Gujja S."/>
            <person name="Hansen M."/>
            <person name="Howarth C."/>
            <person name="Imamovic A."/>
            <person name="Ireland A."/>
            <person name="Larimer J."/>
            <person name="McCowan C."/>
            <person name="Murphy C."/>
            <person name="Pearson M."/>
            <person name="Poon T.W."/>
            <person name="Priest M."/>
            <person name="Roberts A."/>
            <person name="Saif S."/>
            <person name="Shea T."/>
            <person name="Sisk P."/>
            <person name="Sykes S."/>
            <person name="Wortman J."/>
            <person name="Nusbaum C."/>
            <person name="Birren B."/>
        </authorList>
    </citation>
    <scope>NUCLEOTIDE SEQUENCE [LARGE SCALE GENOMIC DNA]</scope>
    <source>
        <strain evidence="2">CM1001059</strain>
    </source>
</reference>
<name>A0A182TDF7_9DIPT</name>
<dbReference type="VEuPathDB" id="VectorBase:AMEC000322"/>
<protein>
    <submittedName>
        <fullName evidence="1">Uncharacterized protein</fullName>
    </submittedName>
</protein>
<organism evidence="1 2">
    <name type="scientific">Anopheles melas</name>
    <dbReference type="NCBI Taxonomy" id="34690"/>
    <lineage>
        <taxon>Eukaryota</taxon>
        <taxon>Metazoa</taxon>
        <taxon>Ecdysozoa</taxon>
        <taxon>Arthropoda</taxon>
        <taxon>Hexapoda</taxon>
        <taxon>Insecta</taxon>
        <taxon>Pterygota</taxon>
        <taxon>Neoptera</taxon>
        <taxon>Endopterygota</taxon>
        <taxon>Diptera</taxon>
        <taxon>Nematocera</taxon>
        <taxon>Culicoidea</taxon>
        <taxon>Culicidae</taxon>
        <taxon>Anophelinae</taxon>
        <taxon>Anopheles</taxon>
    </lineage>
</organism>
<reference evidence="1" key="2">
    <citation type="submission" date="2020-05" db="UniProtKB">
        <authorList>
            <consortium name="EnsemblMetazoa"/>
        </authorList>
    </citation>
    <scope>IDENTIFICATION</scope>
    <source>
        <strain evidence="1">CM1001059</strain>
    </source>
</reference>